<evidence type="ECO:0008006" key="3">
    <source>
        <dbReference type="Google" id="ProtNLM"/>
    </source>
</evidence>
<dbReference type="RefSeq" id="WP_064602558.1">
    <property type="nucleotide sequence ID" value="NZ_LXHQ01000020.1"/>
</dbReference>
<dbReference type="AlphaFoldDB" id="A0AB36DQ34"/>
<evidence type="ECO:0000313" key="2">
    <source>
        <dbReference type="Proteomes" id="UP000078295"/>
    </source>
</evidence>
<name>A0AB36DQ34_MORCA</name>
<proteinExistence type="predicted"/>
<dbReference type="Proteomes" id="UP000078295">
    <property type="component" value="Unassembled WGS sequence"/>
</dbReference>
<sequence>MNGLKEGEEKNKVLINQENIDFYYISKAYETICEWIKSYEKNSGSFEKNFFENSKVIWYEVNSSEPSNALFERLNLGKIPLTNAELVKALFLSENSFSHLAEEKRKIKQIEIAKLWDEIENKLNAEDGKFWAFITNKPRDHYEVKIELLLDIIPSLDIITSNDENQQDPYFTFTKFLGKQDEQQNSLPLTGWWNRIEQFYFTLSDWYSDHELYHKIGYLVLARSVGGYKGIDLAELVKEALCSTKDDFKSGINKRIQQSIDWNFKDLKYEGDSNKIFNILLLFNVETNYQSEYEPYPFKFHKSKNWSLEHIHARNSDKFDKNNKDQWKTWLEYHLPILEKKEQTPEIQQLIDQVKRYLGNPDRLSWEKFDYVFDQMHQYFNQNDDGLDPDARWLDSLSNLALLGMNDNSALNNSIFEVKCKKIIEIDKAGQFIPVCTRRAFLKYYTKDPDSKQRHFWSAADRQGYIEKIEEVLGKYNKY</sequence>
<gene>
    <name evidence="1" type="ORF">AO370_0512</name>
</gene>
<comment type="caution">
    <text evidence="1">The sequence shown here is derived from an EMBL/GenBank/DDBJ whole genome shotgun (WGS) entry which is preliminary data.</text>
</comment>
<protein>
    <recommendedName>
        <fullName evidence="3">DUF1524 domain-containing protein</fullName>
    </recommendedName>
</protein>
<evidence type="ECO:0000313" key="1">
    <source>
        <dbReference type="EMBL" id="OAV26679.1"/>
    </source>
</evidence>
<reference evidence="1 2" key="1">
    <citation type="journal article" date="2016" name="Genome Biol. Evol.">
        <title>Comparative Genomic Analyses of the Moraxella catarrhalis Serosensitive and Seroresistant Lineages Demonstrate Their Independent Evolution.</title>
        <authorList>
            <person name="Earl J.P."/>
            <person name="de Vries S.P."/>
            <person name="Ahmed A."/>
            <person name="Powell E."/>
            <person name="Schultz M.P."/>
            <person name="Hermans P.W."/>
            <person name="Hill D.J."/>
            <person name="Zhou Z."/>
            <person name="Constantinidou C.I."/>
            <person name="Hu F.Z."/>
            <person name="Bootsma H.J."/>
            <person name="Ehrlich G.D."/>
        </authorList>
    </citation>
    <scope>NUCLEOTIDE SEQUENCE [LARGE SCALE GENOMIC DNA]</scope>
    <source>
        <strain evidence="1 2">F23</strain>
    </source>
</reference>
<organism evidence="1 2">
    <name type="scientific">Moraxella catarrhalis</name>
    <name type="common">Branhamella catarrhalis</name>
    <dbReference type="NCBI Taxonomy" id="480"/>
    <lineage>
        <taxon>Bacteria</taxon>
        <taxon>Pseudomonadati</taxon>
        <taxon>Pseudomonadota</taxon>
        <taxon>Gammaproteobacteria</taxon>
        <taxon>Moraxellales</taxon>
        <taxon>Moraxellaceae</taxon>
        <taxon>Moraxella</taxon>
    </lineage>
</organism>
<dbReference type="EMBL" id="LXHQ01000020">
    <property type="protein sequence ID" value="OAV26679.1"/>
    <property type="molecule type" value="Genomic_DNA"/>
</dbReference>
<accession>A0AB36DQ34</accession>